<evidence type="ECO:0000313" key="2">
    <source>
        <dbReference type="EMBL" id="KNZ59598.1"/>
    </source>
</evidence>
<accession>A0A0L6VFR2</accession>
<evidence type="ECO:0008006" key="4">
    <source>
        <dbReference type="Google" id="ProtNLM"/>
    </source>
</evidence>
<dbReference type="PANTHER" id="PTHR28204">
    <property type="entry name" value="MITOCHONDRIAL DISTRIBUTION AND MORPHOLOGY PROTEIN 12"/>
    <property type="match status" value="1"/>
</dbReference>
<evidence type="ECO:0000313" key="3">
    <source>
        <dbReference type="Proteomes" id="UP000037035"/>
    </source>
</evidence>
<organism evidence="2 3">
    <name type="scientific">Puccinia sorghi</name>
    <dbReference type="NCBI Taxonomy" id="27349"/>
    <lineage>
        <taxon>Eukaryota</taxon>
        <taxon>Fungi</taxon>
        <taxon>Dikarya</taxon>
        <taxon>Basidiomycota</taxon>
        <taxon>Pucciniomycotina</taxon>
        <taxon>Pucciniomycetes</taxon>
        <taxon>Pucciniales</taxon>
        <taxon>Pucciniaceae</taxon>
        <taxon>Puccinia</taxon>
    </lineage>
</organism>
<dbReference type="GO" id="GO:0007005">
    <property type="term" value="P:mitochondrion organization"/>
    <property type="evidence" value="ECO:0007669"/>
    <property type="project" value="InterPro"/>
</dbReference>
<proteinExistence type="predicted"/>
<keyword evidence="1" id="KW-0256">Endoplasmic reticulum</keyword>
<sequence length="293" mass="33779">MSSNEVLITRDSKVMLNNENYTLWLIPIKAKLYKIKALNIVTGAISCPDPEKDKENARLYVKLNEDAYAEIVQHLSPEVLAFVSSTLPPNEKFNGYKLWQLLKAKFARDDITSKTTTLKRYLAIEYKSFSTFLPLIRSANQKIVLLCLTLDNQVKTILMLDKLPQDFHSFKTNISMNFETSPFNQVLKKLEDFAAQNQLNDTKKTIKPPQTFYTRLTNPEVTCPHCKRGFRACSHCLKSGHTVDNCYQKYPDKQHIKTPVPSSKGHSSHLTWYTPEDEETLEYLQQKYPALHL</sequence>
<dbReference type="PANTHER" id="PTHR28204:SF1">
    <property type="entry name" value="MITOCHONDRIAL DISTRIBUTION AND MORPHOLOGY PROTEIN 12"/>
    <property type="match status" value="1"/>
</dbReference>
<dbReference type="GO" id="GO:1990456">
    <property type="term" value="P:mitochondrion-endoplasmic reticulum membrane tethering"/>
    <property type="evidence" value="ECO:0007669"/>
    <property type="project" value="TreeGrafter"/>
</dbReference>
<gene>
    <name evidence="2" type="ORF">VP01_1698g3</name>
</gene>
<dbReference type="GO" id="GO:0032865">
    <property type="term" value="C:ERMES complex"/>
    <property type="evidence" value="ECO:0007669"/>
    <property type="project" value="InterPro"/>
</dbReference>
<comment type="caution">
    <text evidence="2">The sequence shown here is derived from an EMBL/GenBank/DDBJ whole genome shotgun (WGS) entry which is preliminary data.</text>
</comment>
<dbReference type="AlphaFoldDB" id="A0A0L6VFR2"/>
<dbReference type="Proteomes" id="UP000037035">
    <property type="component" value="Unassembled WGS sequence"/>
</dbReference>
<reference evidence="2 3" key="1">
    <citation type="submission" date="2015-08" db="EMBL/GenBank/DDBJ databases">
        <title>Next Generation Sequencing and Analysis of the Genome of Puccinia sorghi L Schw, the Causal Agent of Maize Common Rust.</title>
        <authorList>
            <person name="Rochi L."/>
            <person name="Burguener G."/>
            <person name="Darino M."/>
            <person name="Turjanski A."/>
            <person name="Kreff E."/>
            <person name="Dieguez M.J."/>
            <person name="Sacco F."/>
        </authorList>
    </citation>
    <scope>NUCLEOTIDE SEQUENCE [LARGE SCALE GENOMIC DNA]</scope>
    <source>
        <strain evidence="2 3">RO10H11247</strain>
    </source>
</reference>
<keyword evidence="3" id="KW-1185">Reference proteome</keyword>
<dbReference type="InterPro" id="IPR027532">
    <property type="entry name" value="Mdm12"/>
</dbReference>
<name>A0A0L6VFR2_9BASI</name>
<dbReference type="Pfam" id="PF14223">
    <property type="entry name" value="Retrotran_gag_2"/>
    <property type="match status" value="1"/>
</dbReference>
<dbReference type="VEuPathDB" id="FungiDB:VP01_1698g3"/>
<dbReference type="OrthoDB" id="2501995at2759"/>
<dbReference type="GO" id="GO:0015914">
    <property type="term" value="P:phospholipid transport"/>
    <property type="evidence" value="ECO:0007669"/>
    <property type="project" value="TreeGrafter"/>
</dbReference>
<dbReference type="EMBL" id="LAVV01006501">
    <property type="protein sequence ID" value="KNZ59598.1"/>
    <property type="molecule type" value="Genomic_DNA"/>
</dbReference>
<evidence type="ECO:0000256" key="1">
    <source>
        <dbReference type="ARBA" id="ARBA00022824"/>
    </source>
</evidence>
<protein>
    <recommendedName>
        <fullName evidence="4">Retrotransposon Copia-like N-terminal domain-containing protein</fullName>
    </recommendedName>
</protein>